<reference evidence="1 2" key="1">
    <citation type="submission" date="2016-07" db="EMBL/GenBank/DDBJ databases">
        <title>Multiple horizontal gene transfer events from other fungi enriched the ability of initially mycotrophic Trichoderma (Ascomycota) to feed on dead plant biomass.</title>
        <authorList>
            <consortium name="DOE Joint Genome Institute"/>
            <person name="Aerts A."/>
            <person name="Atanasova L."/>
            <person name="Chenthamara K."/>
            <person name="Zhang J."/>
            <person name="Grujic M."/>
            <person name="Henrissat B."/>
            <person name="Kuo A."/>
            <person name="Salamov A."/>
            <person name="Lipzen A."/>
            <person name="Labutti K."/>
            <person name="Barry K."/>
            <person name="Miao Y."/>
            <person name="Rahimi M.J."/>
            <person name="Shen Q."/>
            <person name="Grigoriev I.V."/>
            <person name="Kubicek C.P."/>
            <person name="Druzhinina I.S."/>
        </authorList>
    </citation>
    <scope>NUCLEOTIDE SEQUENCE [LARGE SCALE GENOMIC DNA]</scope>
    <source>
        <strain evidence="1 2">ATCC 18648</strain>
    </source>
</reference>
<evidence type="ECO:0000313" key="2">
    <source>
        <dbReference type="Proteomes" id="UP000240760"/>
    </source>
</evidence>
<evidence type="ECO:0000313" key="1">
    <source>
        <dbReference type="EMBL" id="PTB79003.1"/>
    </source>
</evidence>
<gene>
    <name evidence="1" type="ORF">M440DRAFT_1398265</name>
</gene>
<dbReference type="EMBL" id="KZ679128">
    <property type="protein sequence ID" value="PTB79003.1"/>
    <property type="molecule type" value="Genomic_DNA"/>
</dbReference>
<dbReference type="Proteomes" id="UP000240760">
    <property type="component" value="Unassembled WGS sequence"/>
</dbReference>
<dbReference type="AlphaFoldDB" id="A0A2T4CBR5"/>
<proteinExistence type="predicted"/>
<name>A0A2T4CBR5_TRILO</name>
<keyword evidence="2" id="KW-1185">Reference proteome</keyword>
<accession>A0A2T4CBR5</accession>
<protein>
    <submittedName>
        <fullName evidence="1">Uncharacterized protein</fullName>
    </submittedName>
</protein>
<sequence>MQLSLAQASTLESHHYSFSCKYTQETTDSHQSRHACRHHHISRPRLSKSISQSHLMITFPASPPRKQPPRSSWRNLWGLRKNASMIGAPSSVISSVQLYQHSQPPATTKPHRQILQLLTGNASKAVALHTYTARAEISFDEISVPSCSK</sequence>
<organism evidence="1 2">
    <name type="scientific">Trichoderma longibrachiatum ATCC 18648</name>
    <dbReference type="NCBI Taxonomy" id="983965"/>
    <lineage>
        <taxon>Eukaryota</taxon>
        <taxon>Fungi</taxon>
        <taxon>Dikarya</taxon>
        <taxon>Ascomycota</taxon>
        <taxon>Pezizomycotina</taxon>
        <taxon>Sordariomycetes</taxon>
        <taxon>Hypocreomycetidae</taxon>
        <taxon>Hypocreales</taxon>
        <taxon>Hypocreaceae</taxon>
        <taxon>Trichoderma</taxon>
    </lineage>
</organism>